<dbReference type="Gene3D" id="3.40.640.10">
    <property type="entry name" value="Type I PLP-dependent aspartate aminotransferase-like (Major domain)"/>
    <property type="match status" value="1"/>
</dbReference>
<organism evidence="10 11">
    <name type="scientific">Kushneria avicenniae</name>
    <dbReference type="NCBI Taxonomy" id="402385"/>
    <lineage>
        <taxon>Bacteria</taxon>
        <taxon>Pseudomonadati</taxon>
        <taxon>Pseudomonadota</taxon>
        <taxon>Gammaproteobacteria</taxon>
        <taxon>Oceanospirillales</taxon>
        <taxon>Halomonadaceae</taxon>
        <taxon>Kushneria</taxon>
    </lineage>
</organism>
<keyword evidence="11" id="KW-1185">Reference proteome</keyword>
<evidence type="ECO:0000256" key="5">
    <source>
        <dbReference type="ARBA" id="ARBA00022917"/>
    </source>
</evidence>
<dbReference type="AlphaFoldDB" id="A0A1I1MTI5"/>
<dbReference type="InterPro" id="IPR018319">
    <property type="entry name" value="SelA-like"/>
</dbReference>
<reference evidence="11" key="1">
    <citation type="submission" date="2016-10" db="EMBL/GenBank/DDBJ databases">
        <authorList>
            <person name="Varghese N."/>
            <person name="Submissions S."/>
        </authorList>
    </citation>
    <scope>NUCLEOTIDE SEQUENCE [LARGE SCALE GENOMIC DNA]</scope>
    <source>
        <strain evidence="11">DSM 23439</strain>
    </source>
</reference>
<comment type="catalytic activity">
    <reaction evidence="8">
        <text>L-seryl-tRNA(Sec) + selenophosphate + H(+) = L-selenocysteinyl-tRNA(Sec) + phosphate</text>
        <dbReference type="Rhea" id="RHEA:22728"/>
        <dbReference type="Rhea" id="RHEA-COMP:9742"/>
        <dbReference type="Rhea" id="RHEA-COMP:9743"/>
        <dbReference type="ChEBI" id="CHEBI:15378"/>
        <dbReference type="ChEBI" id="CHEBI:16144"/>
        <dbReference type="ChEBI" id="CHEBI:43474"/>
        <dbReference type="ChEBI" id="CHEBI:78533"/>
        <dbReference type="ChEBI" id="CHEBI:78573"/>
        <dbReference type="EC" id="2.9.1.1"/>
    </reaction>
</comment>
<dbReference type="STRING" id="402385.SAMN05421848_2958"/>
<keyword evidence="4 8" id="KW-0663">Pyridoxal phosphate</keyword>
<dbReference type="RefSeq" id="WP_090135561.1">
    <property type="nucleotide sequence ID" value="NZ_FOLY01000007.1"/>
</dbReference>
<dbReference type="PANTHER" id="PTHR32328">
    <property type="entry name" value="L-SERYL-TRNA(SEC) SELENIUM TRANSFERASE"/>
    <property type="match status" value="1"/>
</dbReference>
<evidence type="ECO:0000256" key="6">
    <source>
        <dbReference type="ARBA" id="ARBA00023266"/>
    </source>
</evidence>
<dbReference type="GO" id="GO:0001514">
    <property type="term" value="P:selenocysteine incorporation"/>
    <property type="evidence" value="ECO:0007669"/>
    <property type="project" value="UniProtKB-UniRule"/>
</dbReference>
<keyword evidence="5 8" id="KW-0648">Protein biosynthesis</keyword>
<evidence type="ECO:0000256" key="3">
    <source>
        <dbReference type="ARBA" id="ARBA00022679"/>
    </source>
</evidence>
<comment type="subcellular location">
    <subcellularLocation>
        <location evidence="8">Cytoplasm</location>
    </subcellularLocation>
</comment>
<evidence type="ECO:0000256" key="8">
    <source>
        <dbReference type="HAMAP-Rule" id="MF_00423"/>
    </source>
</evidence>
<comment type="function">
    <text evidence="8">Converts seryl-tRNA(Sec) to selenocysteinyl-tRNA(Sec) required for selenoprotein biosynthesis.</text>
</comment>
<dbReference type="EC" id="2.9.1.1" evidence="8"/>
<dbReference type="EMBL" id="FOLY01000007">
    <property type="protein sequence ID" value="SFC84890.1"/>
    <property type="molecule type" value="Genomic_DNA"/>
</dbReference>
<protein>
    <recommendedName>
        <fullName evidence="8">L-seryl-tRNA(Sec) selenium transferase</fullName>
        <ecNumber evidence="8">2.9.1.1</ecNumber>
    </recommendedName>
    <alternativeName>
        <fullName evidence="8">Selenocysteine synthase</fullName>
        <shortName evidence="8">Sec synthase</shortName>
    </alternativeName>
    <alternativeName>
        <fullName evidence="8">Selenocysteinyl-tRNA(Sec) synthase</fullName>
    </alternativeName>
</protein>
<evidence type="ECO:0000313" key="10">
    <source>
        <dbReference type="EMBL" id="SFC84890.1"/>
    </source>
</evidence>
<dbReference type="UniPathway" id="UPA00906">
    <property type="reaction ID" value="UER00896"/>
</dbReference>
<dbReference type="Pfam" id="PF03841">
    <property type="entry name" value="SelA"/>
    <property type="match status" value="1"/>
</dbReference>
<feature type="modified residue" description="N6-(pyridoxal phosphate)lysine" evidence="8 9">
    <location>
        <position position="289"/>
    </location>
</feature>
<dbReference type="GO" id="GO:0004125">
    <property type="term" value="F:L-seryl-tRNA(Sec) selenium transferase activity"/>
    <property type="evidence" value="ECO:0007669"/>
    <property type="project" value="UniProtKB-UniRule"/>
</dbReference>
<dbReference type="InterPro" id="IPR004534">
    <property type="entry name" value="SelA_trans"/>
</dbReference>
<comment type="cofactor">
    <cofactor evidence="1 8 9">
        <name>pyridoxal 5'-phosphate</name>
        <dbReference type="ChEBI" id="CHEBI:597326"/>
    </cofactor>
</comment>
<proteinExistence type="inferred from homology"/>
<comment type="similarity">
    <text evidence="7 8">Belongs to the SelA family.</text>
</comment>
<dbReference type="Proteomes" id="UP000199046">
    <property type="component" value="Unassembled WGS sequence"/>
</dbReference>
<dbReference type="HAMAP" id="MF_00423">
    <property type="entry name" value="SelA"/>
    <property type="match status" value="1"/>
</dbReference>
<dbReference type="InterPro" id="IPR015421">
    <property type="entry name" value="PyrdxlP-dep_Trfase_major"/>
</dbReference>
<sequence>MDDPRRYLPAVDVLLCHQMMVHSPLSLRLKRRAVRELLAGERERLSRARVALRDVEQLAAAALDRARTLAASSAPSVFNLTGTVIHTNLGRAPLADSAIEAMTRAARQPLALEYDVDSGHRGDRDQVVESLLCELTGAEAATVVNNNAAAVVLTLSALGAGREAVISRGELIEIGGSFRLPDIMHTSGCELREVGTTNRTHARDFEQAMNEATGMIFKAHTSNYAVEGFTAAVEERELARIAHARDVPFIVDLGSGALTDMAALGLPNEARPDQSIEAGADVVTFSGDKLLGGPQCGMIVGSRAYIDRIRRHPLKRAMRVDKLILSALEATLRLYRDSDDIACDIPTLTLLTRPEHEIAATAERLLPALVECLPHMRVSIMSCKSQLGSGALPVDRLPSRALVVAPGRDERRSGERSLRLVETAFRQLPRPVIGRLHDGALWLDLRCLQGEDDEQAFIEQLGQLALKREHDS</sequence>
<dbReference type="GO" id="GO:0005737">
    <property type="term" value="C:cytoplasm"/>
    <property type="evidence" value="ECO:0007669"/>
    <property type="project" value="UniProtKB-SubCell"/>
</dbReference>
<keyword evidence="3 8" id="KW-0808">Transferase</keyword>
<evidence type="ECO:0000256" key="4">
    <source>
        <dbReference type="ARBA" id="ARBA00022898"/>
    </source>
</evidence>
<dbReference type="NCBIfam" id="TIGR00474">
    <property type="entry name" value="selA"/>
    <property type="match status" value="1"/>
</dbReference>
<dbReference type="OrthoDB" id="9787096at2"/>
<comment type="pathway">
    <text evidence="8">Aminoacyl-tRNA biosynthesis; selenocysteinyl-tRNA(Sec) biosynthesis; selenocysteinyl-tRNA(Sec) from L-seryl-tRNA(Sec) (bacterial route): step 1/1.</text>
</comment>
<evidence type="ECO:0000256" key="7">
    <source>
        <dbReference type="ARBA" id="ARBA00044507"/>
    </source>
</evidence>
<keyword evidence="2 8" id="KW-0963">Cytoplasm</keyword>
<evidence type="ECO:0000256" key="1">
    <source>
        <dbReference type="ARBA" id="ARBA00001933"/>
    </source>
</evidence>
<dbReference type="GO" id="GO:0001717">
    <property type="term" value="P:conversion of seryl-tRNAsec to selenocys-tRNAsec"/>
    <property type="evidence" value="ECO:0007669"/>
    <property type="project" value="UniProtKB-UniRule"/>
</dbReference>
<keyword evidence="6 8" id="KW-0711">Selenium</keyword>
<evidence type="ECO:0000256" key="2">
    <source>
        <dbReference type="ARBA" id="ARBA00022490"/>
    </source>
</evidence>
<evidence type="ECO:0000256" key="9">
    <source>
        <dbReference type="PIRSR" id="PIRSR618319-50"/>
    </source>
</evidence>
<dbReference type="PANTHER" id="PTHR32328:SF0">
    <property type="entry name" value="L-SERYL-TRNA(SEC) SELENIUM TRANSFERASE"/>
    <property type="match status" value="1"/>
</dbReference>
<dbReference type="Gene3D" id="3.90.1150.180">
    <property type="match status" value="1"/>
</dbReference>
<gene>
    <name evidence="8" type="primary">selA</name>
    <name evidence="10" type="ORF">SAMN05421848_2958</name>
</gene>
<evidence type="ECO:0000313" key="11">
    <source>
        <dbReference type="Proteomes" id="UP000199046"/>
    </source>
</evidence>
<dbReference type="SUPFAM" id="SSF53383">
    <property type="entry name" value="PLP-dependent transferases"/>
    <property type="match status" value="1"/>
</dbReference>
<dbReference type="InterPro" id="IPR015424">
    <property type="entry name" value="PyrdxlP-dep_Trfase"/>
</dbReference>
<name>A0A1I1MTI5_9GAMM</name>
<accession>A0A1I1MTI5</accession>